<dbReference type="InterPro" id="IPR021634">
    <property type="entry name" value="DUF3240"/>
</dbReference>
<evidence type="ECO:0000313" key="3">
    <source>
        <dbReference type="Proteomes" id="UP001157134"/>
    </source>
</evidence>
<name>A0ABQ6H9Y8_9GAMM</name>
<gene>
    <name evidence="2" type="ORF">tloyanaT_03470</name>
</gene>
<reference evidence="2 3" key="1">
    <citation type="submission" date="2023-03" db="EMBL/GenBank/DDBJ databases">
        <title>Thalassotalea loyana LMG 22536T draft genome sequence.</title>
        <authorList>
            <person name="Sawabe T."/>
        </authorList>
    </citation>
    <scope>NUCLEOTIDE SEQUENCE [LARGE SCALE GENOMIC DNA]</scope>
    <source>
        <strain evidence="2 3">LMG 22536</strain>
    </source>
</reference>
<dbReference type="Gene3D" id="3.30.70.120">
    <property type="match status" value="1"/>
</dbReference>
<sequence length="101" mass="11663">MFSSSLVFTFITPKKHKDDVIDQLMLSDIASGFNIFPIMGYSQKHSAFSLEEQVRGYKDMLKFEVVIEQSELEQLKEELSSLFATIKIRYWATPIIETGHL</sequence>
<evidence type="ECO:0008006" key="4">
    <source>
        <dbReference type="Google" id="ProtNLM"/>
    </source>
</evidence>
<proteinExistence type="predicted"/>
<dbReference type="Pfam" id="PF11582">
    <property type="entry name" value="DUF3240"/>
    <property type="match status" value="1"/>
</dbReference>
<evidence type="ECO:0000256" key="1">
    <source>
        <dbReference type="SAM" id="Coils"/>
    </source>
</evidence>
<comment type="caution">
    <text evidence="2">The sequence shown here is derived from an EMBL/GenBank/DDBJ whole genome shotgun (WGS) entry which is preliminary data.</text>
</comment>
<dbReference type="EMBL" id="BSSV01000001">
    <property type="protein sequence ID" value="GLX84095.1"/>
    <property type="molecule type" value="Genomic_DNA"/>
</dbReference>
<keyword evidence="1" id="KW-0175">Coiled coil</keyword>
<organism evidence="2 3">
    <name type="scientific">Thalassotalea loyana</name>
    <dbReference type="NCBI Taxonomy" id="280483"/>
    <lineage>
        <taxon>Bacteria</taxon>
        <taxon>Pseudomonadati</taxon>
        <taxon>Pseudomonadota</taxon>
        <taxon>Gammaproteobacteria</taxon>
        <taxon>Alteromonadales</taxon>
        <taxon>Colwelliaceae</taxon>
        <taxon>Thalassotalea</taxon>
    </lineage>
</organism>
<dbReference type="InterPro" id="IPR015867">
    <property type="entry name" value="N-reg_PII/ATP_PRibTrfase_C"/>
</dbReference>
<keyword evidence="3" id="KW-1185">Reference proteome</keyword>
<dbReference type="RefSeq" id="WP_284295642.1">
    <property type="nucleotide sequence ID" value="NZ_BSSV01000001.1"/>
</dbReference>
<dbReference type="Proteomes" id="UP001157134">
    <property type="component" value="Unassembled WGS sequence"/>
</dbReference>
<accession>A0ABQ6H9Y8</accession>
<protein>
    <recommendedName>
        <fullName evidence="4">DUF3240 domain-containing protein</fullName>
    </recommendedName>
</protein>
<evidence type="ECO:0000313" key="2">
    <source>
        <dbReference type="EMBL" id="GLX84095.1"/>
    </source>
</evidence>
<feature type="coiled-coil region" evidence="1">
    <location>
        <begin position="58"/>
        <end position="85"/>
    </location>
</feature>